<accession>A0A9P5X719</accession>
<organism evidence="1 2">
    <name type="scientific">Macrolepiota fuliginosa MF-IS2</name>
    <dbReference type="NCBI Taxonomy" id="1400762"/>
    <lineage>
        <taxon>Eukaryota</taxon>
        <taxon>Fungi</taxon>
        <taxon>Dikarya</taxon>
        <taxon>Basidiomycota</taxon>
        <taxon>Agaricomycotina</taxon>
        <taxon>Agaricomycetes</taxon>
        <taxon>Agaricomycetidae</taxon>
        <taxon>Agaricales</taxon>
        <taxon>Agaricineae</taxon>
        <taxon>Agaricaceae</taxon>
        <taxon>Macrolepiota</taxon>
    </lineage>
</organism>
<dbReference type="Gene3D" id="3.30.70.100">
    <property type="match status" value="2"/>
</dbReference>
<keyword evidence="2" id="KW-1185">Reference proteome</keyword>
<proteinExistence type="predicted"/>
<dbReference type="AlphaFoldDB" id="A0A9P5X719"/>
<dbReference type="OrthoDB" id="3830579at2759"/>
<evidence type="ECO:0000313" key="2">
    <source>
        <dbReference type="Proteomes" id="UP000807342"/>
    </source>
</evidence>
<protein>
    <recommendedName>
        <fullName evidence="3">ABM domain-containing protein</fullName>
    </recommendedName>
</protein>
<reference evidence="1" key="1">
    <citation type="submission" date="2020-11" db="EMBL/GenBank/DDBJ databases">
        <authorList>
            <consortium name="DOE Joint Genome Institute"/>
            <person name="Ahrendt S."/>
            <person name="Riley R."/>
            <person name="Andreopoulos W."/>
            <person name="Labutti K."/>
            <person name="Pangilinan J."/>
            <person name="Ruiz-Duenas F.J."/>
            <person name="Barrasa J.M."/>
            <person name="Sanchez-Garcia M."/>
            <person name="Camarero S."/>
            <person name="Miyauchi S."/>
            <person name="Serrano A."/>
            <person name="Linde D."/>
            <person name="Babiker R."/>
            <person name="Drula E."/>
            <person name="Ayuso-Fernandez I."/>
            <person name="Pacheco R."/>
            <person name="Padilla G."/>
            <person name="Ferreira P."/>
            <person name="Barriuso J."/>
            <person name="Kellner H."/>
            <person name="Castanera R."/>
            <person name="Alfaro M."/>
            <person name="Ramirez L."/>
            <person name="Pisabarro A.G."/>
            <person name="Kuo A."/>
            <person name="Tritt A."/>
            <person name="Lipzen A."/>
            <person name="He G."/>
            <person name="Yan M."/>
            <person name="Ng V."/>
            <person name="Cullen D."/>
            <person name="Martin F."/>
            <person name="Rosso M.-N."/>
            <person name="Henrissat B."/>
            <person name="Hibbett D."/>
            <person name="Martinez A.T."/>
            <person name="Grigoriev I.V."/>
        </authorList>
    </citation>
    <scope>NUCLEOTIDE SEQUENCE</scope>
    <source>
        <strain evidence="1">MF-IS2</strain>
    </source>
</reference>
<evidence type="ECO:0000313" key="1">
    <source>
        <dbReference type="EMBL" id="KAF9444335.1"/>
    </source>
</evidence>
<gene>
    <name evidence="1" type="ORF">P691DRAFT_807529</name>
</gene>
<comment type="caution">
    <text evidence="1">The sequence shown here is derived from an EMBL/GenBank/DDBJ whole genome shotgun (WGS) entry which is preliminary data.</text>
</comment>
<evidence type="ECO:0008006" key="3">
    <source>
        <dbReference type="Google" id="ProtNLM"/>
    </source>
</evidence>
<dbReference type="Proteomes" id="UP000807342">
    <property type="component" value="Unassembled WGS sequence"/>
</dbReference>
<name>A0A9P5X719_9AGAR</name>
<dbReference type="EMBL" id="MU151384">
    <property type="protein sequence ID" value="KAF9444335.1"/>
    <property type="molecule type" value="Genomic_DNA"/>
</dbReference>
<sequence length="205" mass="23169">MSALLAPEIIWFSPSEFYLEDPDHALRAVNNSSSERGLLDIYYGFEEQDPSVGVWVMAWHTLDAHQSFMEHEAYIDFALPVMEAMVGFGDITQVLLSQRTQFHKAISSPITQFVYITLRPRHDRTYELTPLVENLTAELMEVPGCYGSSWGPSVEHDNVYVGVVGWRSLSDRDCGMNGAVSLTIAQIQEVGTVELKYTQLRLHEP</sequence>